<evidence type="ECO:0000313" key="3">
    <source>
        <dbReference type="EMBL" id="ADY60170.1"/>
    </source>
</evidence>
<keyword evidence="4" id="KW-1185">Reference proteome</keyword>
<reference evidence="4" key="1">
    <citation type="submission" date="2011-02" db="EMBL/GenBank/DDBJ databases">
        <title>The complete genome of Planctomyces brasiliensis DSM 5305.</title>
        <authorList>
            <person name="Lucas S."/>
            <person name="Copeland A."/>
            <person name="Lapidus A."/>
            <person name="Bruce D."/>
            <person name="Goodwin L."/>
            <person name="Pitluck S."/>
            <person name="Kyrpides N."/>
            <person name="Mavromatis K."/>
            <person name="Pagani I."/>
            <person name="Ivanova N."/>
            <person name="Ovchinnikova G."/>
            <person name="Lu M."/>
            <person name="Detter J.C."/>
            <person name="Han C."/>
            <person name="Land M."/>
            <person name="Hauser L."/>
            <person name="Markowitz V."/>
            <person name="Cheng J.-F."/>
            <person name="Hugenholtz P."/>
            <person name="Woyke T."/>
            <person name="Wu D."/>
            <person name="Tindall B."/>
            <person name="Pomrenke H.G."/>
            <person name="Brambilla E."/>
            <person name="Klenk H.-P."/>
            <person name="Eisen J.A."/>
        </authorList>
    </citation>
    <scope>NUCLEOTIDE SEQUENCE [LARGE SCALE GENOMIC DNA]</scope>
    <source>
        <strain evidence="4">ATCC 49424 / DSM 5305 / JCM 21570 / NBRC 103401 / IFAM 1448</strain>
    </source>
</reference>
<feature type="chain" id="PRO_5003260816" evidence="1">
    <location>
        <begin position="23"/>
        <end position="407"/>
    </location>
</feature>
<feature type="signal peptide" evidence="1">
    <location>
        <begin position="1"/>
        <end position="22"/>
    </location>
</feature>
<dbReference type="STRING" id="756272.Plabr_2570"/>
<keyword evidence="1" id="KW-0732">Signal</keyword>
<accession>F0SQU9</accession>
<organism evidence="3 4">
    <name type="scientific">Rubinisphaera brasiliensis (strain ATCC 49424 / DSM 5305 / JCM 21570 / IAM 15109 / NBRC 103401 / IFAM 1448)</name>
    <name type="common">Planctomyces brasiliensis</name>
    <dbReference type="NCBI Taxonomy" id="756272"/>
    <lineage>
        <taxon>Bacteria</taxon>
        <taxon>Pseudomonadati</taxon>
        <taxon>Planctomycetota</taxon>
        <taxon>Planctomycetia</taxon>
        <taxon>Planctomycetales</taxon>
        <taxon>Planctomycetaceae</taxon>
        <taxon>Rubinisphaera</taxon>
    </lineage>
</organism>
<dbReference type="HOGENOM" id="CLU_027480_2_1_0"/>
<dbReference type="PANTHER" id="PTHR34512:SF30">
    <property type="entry name" value="OUTER MEMBRANE PROTEIN ASSEMBLY FACTOR BAMB"/>
    <property type="match status" value="1"/>
</dbReference>
<feature type="domain" description="Pyrrolo-quinoline quinone repeat" evidence="2">
    <location>
        <begin position="303"/>
        <end position="367"/>
    </location>
</feature>
<dbReference type="KEGG" id="pbs:Plabr_2570"/>
<sequence length="407" mass="44370">MKKFLIASALLLHCCVISTADAENWPRFRGIDGAGVSSETGFPTTWGEDDYAWAVDLPGESHCSPIIWGNQVFVTAGLEEGKTRRLISLNAETGKENWRRDLALNTVHLHLKNSFASGSPVTDGKHVVASFADEGQFVVACWTVSGEELWRKDVGEFLSQHGPACTPIIHGDYVIVAKDMKGPSAVFAFDVQTGAEKWKVDREFERTSYATPVVRKRADGREEVICVSDASGIAGLDLKTGEKLWESPDFPMRTVGSPVLTNGQVLCSSGSGGSGKLMQSVRLDQTGSLEPVWELSQRIPYVPTPVYKDGLLFSVLDRGMLACHNAETGEEVFVERVNGKFTGSPIWVEGRLYAIDEDGVVVVLAADETFQELGRVPLGQTSYSTPAVANGRMYLKTMSKLFCLPAK</sequence>
<evidence type="ECO:0000256" key="1">
    <source>
        <dbReference type="SAM" id="SignalP"/>
    </source>
</evidence>
<feature type="domain" description="Pyrrolo-quinoline quinone repeat" evidence="2">
    <location>
        <begin position="85"/>
        <end position="282"/>
    </location>
</feature>
<dbReference type="Gene3D" id="2.40.128.630">
    <property type="match status" value="1"/>
</dbReference>
<dbReference type="InterPro" id="IPR018391">
    <property type="entry name" value="PQQ_b-propeller_rpt"/>
</dbReference>
<dbReference type="SMART" id="SM00564">
    <property type="entry name" value="PQQ"/>
    <property type="match status" value="2"/>
</dbReference>
<dbReference type="eggNOG" id="COG1520">
    <property type="taxonomic scope" value="Bacteria"/>
</dbReference>
<dbReference type="EMBL" id="CP002546">
    <property type="protein sequence ID" value="ADY60170.1"/>
    <property type="molecule type" value="Genomic_DNA"/>
</dbReference>
<dbReference type="Pfam" id="PF13360">
    <property type="entry name" value="PQQ_2"/>
    <property type="match status" value="2"/>
</dbReference>
<evidence type="ECO:0000313" key="4">
    <source>
        <dbReference type="Proteomes" id="UP000006860"/>
    </source>
</evidence>
<dbReference type="RefSeq" id="WP_013628894.1">
    <property type="nucleotide sequence ID" value="NC_015174.1"/>
</dbReference>
<dbReference type="AlphaFoldDB" id="F0SQU9"/>
<gene>
    <name evidence="3" type="ordered locus">Plabr_2570</name>
</gene>
<dbReference type="Proteomes" id="UP000006860">
    <property type="component" value="Chromosome"/>
</dbReference>
<dbReference type="InterPro" id="IPR015943">
    <property type="entry name" value="WD40/YVTN_repeat-like_dom_sf"/>
</dbReference>
<dbReference type="PANTHER" id="PTHR34512">
    <property type="entry name" value="CELL SURFACE PROTEIN"/>
    <property type="match status" value="1"/>
</dbReference>
<name>F0SQU9_RUBBR</name>
<dbReference type="InterPro" id="IPR011047">
    <property type="entry name" value="Quinoprotein_ADH-like_sf"/>
</dbReference>
<evidence type="ECO:0000259" key="2">
    <source>
        <dbReference type="Pfam" id="PF13360"/>
    </source>
</evidence>
<dbReference type="InterPro" id="IPR002372">
    <property type="entry name" value="PQQ_rpt_dom"/>
</dbReference>
<dbReference type="OrthoDB" id="244732at2"/>
<dbReference type="SUPFAM" id="SSF50998">
    <property type="entry name" value="Quinoprotein alcohol dehydrogenase-like"/>
    <property type="match status" value="1"/>
</dbReference>
<proteinExistence type="predicted"/>
<dbReference type="Gene3D" id="2.130.10.10">
    <property type="entry name" value="YVTN repeat-like/Quinoprotein amine dehydrogenase"/>
    <property type="match status" value="1"/>
</dbReference>
<protein>
    <submittedName>
        <fullName evidence="3">Pyrrolo-quinoline quinone beta-propeller repeat-containing protein</fullName>
    </submittedName>
</protein>